<dbReference type="EMBL" id="UAWN01000001">
    <property type="protein sequence ID" value="SQC05575.1"/>
    <property type="molecule type" value="Genomic_DNA"/>
</dbReference>
<protein>
    <submittedName>
        <fullName evidence="1">Uncharacterized protein</fullName>
    </submittedName>
</protein>
<organism evidence="1 2">
    <name type="scientific">Klebsiella pneumoniae</name>
    <dbReference type="NCBI Taxonomy" id="573"/>
    <lineage>
        <taxon>Bacteria</taxon>
        <taxon>Pseudomonadati</taxon>
        <taxon>Pseudomonadota</taxon>
        <taxon>Gammaproteobacteria</taxon>
        <taxon>Enterobacterales</taxon>
        <taxon>Enterobacteriaceae</taxon>
        <taxon>Klebsiella/Raoultella group</taxon>
        <taxon>Klebsiella</taxon>
        <taxon>Klebsiella pneumoniae complex</taxon>
    </lineage>
</organism>
<evidence type="ECO:0000313" key="2">
    <source>
        <dbReference type="Proteomes" id="UP000251088"/>
    </source>
</evidence>
<gene>
    <name evidence="1" type="ORF">NCTC9128_00173</name>
</gene>
<reference evidence="1 2" key="1">
    <citation type="submission" date="2018-06" db="EMBL/GenBank/DDBJ databases">
        <authorList>
            <consortium name="Pathogen Informatics"/>
            <person name="Doyle S."/>
        </authorList>
    </citation>
    <scope>NUCLEOTIDE SEQUENCE [LARGE SCALE GENOMIC DNA]</scope>
    <source>
        <strain evidence="1 2">NCTC9128</strain>
    </source>
</reference>
<proteinExistence type="predicted"/>
<sequence>MIAILATVGILLTLWVCPTAITMSLTANPGMVKAALARCWRSRAC</sequence>
<dbReference type="Proteomes" id="UP000251088">
    <property type="component" value="Unassembled WGS sequence"/>
</dbReference>
<name>A0A2X3CBG5_KLEPN</name>
<evidence type="ECO:0000313" key="1">
    <source>
        <dbReference type="EMBL" id="SQC05575.1"/>
    </source>
</evidence>
<dbReference type="AlphaFoldDB" id="A0A2X3CBG5"/>
<accession>A0A2X3CBG5</accession>